<dbReference type="Proteomes" id="UP000317369">
    <property type="component" value="Chromosome"/>
</dbReference>
<proteinExistence type="predicted"/>
<dbReference type="PANTHER" id="PTHR30093:SF2">
    <property type="entry name" value="TYPE II SECRETION SYSTEM PROTEIN H"/>
    <property type="match status" value="1"/>
</dbReference>
<dbReference type="Pfam" id="PF07596">
    <property type="entry name" value="SBP_bac_10"/>
    <property type="match status" value="1"/>
</dbReference>
<accession>A0A517YWS1</accession>
<dbReference type="Gene3D" id="3.30.700.10">
    <property type="entry name" value="Glycoprotein, Type 4 Pilin"/>
    <property type="match status" value="1"/>
</dbReference>
<keyword evidence="3" id="KW-1185">Reference proteome</keyword>
<reference evidence="2 3" key="1">
    <citation type="submission" date="2019-02" db="EMBL/GenBank/DDBJ databases">
        <title>Deep-cultivation of Planctomycetes and their phenomic and genomic characterization uncovers novel biology.</title>
        <authorList>
            <person name="Wiegand S."/>
            <person name="Jogler M."/>
            <person name="Boedeker C."/>
            <person name="Pinto D."/>
            <person name="Vollmers J."/>
            <person name="Rivas-Marin E."/>
            <person name="Kohn T."/>
            <person name="Peeters S.H."/>
            <person name="Heuer A."/>
            <person name="Rast P."/>
            <person name="Oberbeckmann S."/>
            <person name="Bunk B."/>
            <person name="Jeske O."/>
            <person name="Meyerdierks A."/>
            <person name="Storesund J.E."/>
            <person name="Kallscheuer N."/>
            <person name="Luecker S."/>
            <person name="Lage O.M."/>
            <person name="Pohl T."/>
            <person name="Merkel B.J."/>
            <person name="Hornburger P."/>
            <person name="Mueller R.-W."/>
            <person name="Bruemmer F."/>
            <person name="Labrenz M."/>
            <person name="Spormann A.M."/>
            <person name="Op den Camp H."/>
            <person name="Overmann J."/>
            <person name="Amann R."/>
            <person name="Jetten M.S.M."/>
            <person name="Mascher T."/>
            <person name="Medema M.H."/>
            <person name="Devos D.P."/>
            <person name="Kaster A.-K."/>
            <person name="Ovreas L."/>
            <person name="Rohde M."/>
            <person name="Galperin M.Y."/>
            <person name="Jogler C."/>
        </authorList>
    </citation>
    <scope>NUCLEOTIDE SEQUENCE [LARGE SCALE GENOMIC DNA]</scope>
    <source>
        <strain evidence="2 3">KS4</strain>
    </source>
</reference>
<protein>
    <recommendedName>
        <fullName evidence="1">DUF1559 domain-containing protein</fullName>
    </recommendedName>
</protein>
<dbReference type="SUPFAM" id="SSF54523">
    <property type="entry name" value="Pili subunits"/>
    <property type="match status" value="1"/>
</dbReference>
<dbReference type="InterPro" id="IPR012902">
    <property type="entry name" value="N_methyl_site"/>
</dbReference>
<dbReference type="EMBL" id="CP036425">
    <property type="protein sequence ID" value="QDU34688.1"/>
    <property type="molecule type" value="Genomic_DNA"/>
</dbReference>
<dbReference type="PANTHER" id="PTHR30093">
    <property type="entry name" value="GENERAL SECRETION PATHWAY PROTEIN G"/>
    <property type="match status" value="1"/>
</dbReference>
<evidence type="ECO:0000313" key="3">
    <source>
        <dbReference type="Proteomes" id="UP000317369"/>
    </source>
</evidence>
<dbReference type="InterPro" id="IPR011453">
    <property type="entry name" value="DUF1559"/>
</dbReference>
<organism evidence="2 3">
    <name type="scientific">Poriferisphaera corsica</name>
    <dbReference type="NCBI Taxonomy" id="2528020"/>
    <lineage>
        <taxon>Bacteria</taxon>
        <taxon>Pseudomonadati</taxon>
        <taxon>Planctomycetota</taxon>
        <taxon>Phycisphaerae</taxon>
        <taxon>Phycisphaerales</taxon>
        <taxon>Phycisphaeraceae</taxon>
        <taxon>Poriferisphaera</taxon>
    </lineage>
</organism>
<gene>
    <name evidence="2" type="ORF">KS4_27620</name>
</gene>
<evidence type="ECO:0000259" key="1">
    <source>
        <dbReference type="Pfam" id="PF07596"/>
    </source>
</evidence>
<dbReference type="InterPro" id="IPR045584">
    <property type="entry name" value="Pilin-like"/>
</dbReference>
<sequence>MKRYAFTLIELLVVISIIALLIGILLPALGAARKTAQSIKCATQMRQFSQANQMYAADYDGHIVPARSGGSNIDQTDFWAHTLYPYIGQGDLSQDGAAIEIQTGDSNVFLCPSSTNSYRFADEFEHEPDMSSPWFRYTYSYNLLAPHHALKRAGIDATWDYIVNGGAKLVSIINPTETAFLFEGSGYYMNTDLFWLGGAYPALATGLAPHSSNSANVPFFDGHVETLSPINDVPINGGASLWGGNDDPIYKP</sequence>
<dbReference type="NCBIfam" id="TIGR02532">
    <property type="entry name" value="IV_pilin_GFxxxE"/>
    <property type="match status" value="1"/>
</dbReference>
<dbReference type="RefSeq" id="WP_234698806.1">
    <property type="nucleotide sequence ID" value="NZ_CP036425.1"/>
</dbReference>
<dbReference type="Pfam" id="PF07963">
    <property type="entry name" value="N_methyl"/>
    <property type="match status" value="1"/>
</dbReference>
<dbReference type="KEGG" id="pcor:KS4_27620"/>
<name>A0A517YWS1_9BACT</name>
<feature type="domain" description="DUF1559" evidence="1">
    <location>
        <begin position="31"/>
        <end position="139"/>
    </location>
</feature>
<evidence type="ECO:0000313" key="2">
    <source>
        <dbReference type="EMBL" id="QDU34688.1"/>
    </source>
</evidence>
<dbReference type="AlphaFoldDB" id="A0A517YWS1"/>